<keyword evidence="1" id="KW-0808">Transferase</keyword>
<reference evidence="1" key="1">
    <citation type="journal article" date="2014" name="PLoS Negl. Trop. Dis.">
        <title>An updated insight into the Sialotranscriptome of Triatoma infestans: developmental stage and geographic variations.</title>
        <authorList>
            <person name="Schwarz A."/>
            <person name="Medrano-Mercado N."/>
            <person name="Schaub G.A."/>
            <person name="Struchiner C.J."/>
            <person name="Bargues M.D."/>
            <person name="Levy M.Z."/>
            <person name="Ribeiro J.M."/>
        </authorList>
    </citation>
    <scope>NUCLEOTIDE SEQUENCE</scope>
    <source>
        <strain evidence="1">Chile</strain>
        <tissue evidence="1">Salivary glands</tissue>
    </source>
</reference>
<organism evidence="1">
    <name type="scientific">Triatoma infestans</name>
    <name type="common">Assassin bug</name>
    <dbReference type="NCBI Taxonomy" id="30076"/>
    <lineage>
        <taxon>Eukaryota</taxon>
        <taxon>Metazoa</taxon>
        <taxon>Ecdysozoa</taxon>
        <taxon>Arthropoda</taxon>
        <taxon>Hexapoda</taxon>
        <taxon>Insecta</taxon>
        <taxon>Pterygota</taxon>
        <taxon>Neoptera</taxon>
        <taxon>Paraneoptera</taxon>
        <taxon>Hemiptera</taxon>
        <taxon>Heteroptera</taxon>
        <taxon>Panheteroptera</taxon>
        <taxon>Cimicomorpha</taxon>
        <taxon>Reduviidae</taxon>
        <taxon>Triatominae</taxon>
        <taxon>Triatoma</taxon>
    </lineage>
</organism>
<name>A0A023FB49_TRIIF</name>
<dbReference type="AlphaFoldDB" id="A0A023FB49"/>
<evidence type="ECO:0000313" key="1">
    <source>
        <dbReference type="EMBL" id="JAC18244.1"/>
    </source>
</evidence>
<sequence>LFVICSALADEAPVDLKGKQQKALLILPPQLTIQNNTTPQPDQNVTENADNVTDNVLERFRQLQGSVTNVYYISLPDGNVQKLEYIRTPIEQQETQESQPQYPGPANNQQTFYQYSHSSRQPGSSTPQGNQQTNHQEVIGTNKQSNQANQQQYNKFQAQQQFTVSNLQQPQYTQFQRPNSYNKEIESDNPNQVFAQYNVENSPNKPTSYVANVRFTDVPAVHGPVYAYSTSPLVRIVRFANNFHQ</sequence>
<dbReference type="GO" id="GO:0016301">
    <property type="term" value="F:kinase activity"/>
    <property type="evidence" value="ECO:0007669"/>
    <property type="project" value="UniProtKB-KW"/>
</dbReference>
<feature type="non-terminal residue" evidence="1">
    <location>
        <position position="1"/>
    </location>
</feature>
<protein>
    <submittedName>
        <fullName evidence="1">Putative cyclin-dependent serine/threonine-protein kinase</fullName>
    </submittedName>
</protein>
<dbReference type="EMBL" id="GBBI01000468">
    <property type="protein sequence ID" value="JAC18244.1"/>
    <property type="molecule type" value="mRNA"/>
</dbReference>
<accession>A0A023FB49</accession>
<proteinExistence type="evidence at transcript level"/>
<keyword evidence="1" id="KW-0418">Kinase</keyword>